<proteinExistence type="predicted"/>
<gene>
    <name evidence="2" type="ORF">E4P82_16495</name>
</gene>
<dbReference type="InterPro" id="IPR011990">
    <property type="entry name" value="TPR-like_helical_dom_sf"/>
</dbReference>
<dbReference type="RefSeq" id="WP_169249919.1">
    <property type="nucleotide sequence ID" value="NZ_SPMZ01000057.1"/>
</dbReference>
<organism evidence="2 3">
    <name type="scientific">Candidatus Competibacter phosphatis</name>
    <dbReference type="NCBI Taxonomy" id="221280"/>
    <lineage>
        <taxon>Bacteria</taxon>
        <taxon>Pseudomonadati</taxon>
        <taxon>Pseudomonadota</taxon>
        <taxon>Gammaproteobacteria</taxon>
        <taxon>Candidatus Competibacteraceae</taxon>
        <taxon>Candidatus Competibacter</taxon>
    </lineage>
</organism>
<dbReference type="Pfam" id="PF00931">
    <property type="entry name" value="NB-ARC"/>
    <property type="match status" value="1"/>
</dbReference>
<keyword evidence="3" id="KW-1185">Reference proteome</keyword>
<evidence type="ECO:0000313" key="2">
    <source>
        <dbReference type="EMBL" id="NMQ20650.1"/>
    </source>
</evidence>
<protein>
    <submittedName>
        <fullName evidence="2">Tetratricopeptide repeat protein</fullName>
    </submittedName>
</protein>
<dbReference type="InterPro" id="IPR002182">
    <property type="entry name" value="NB-ARC"/>
</dbReference>
<feature type="domain" description="NB-ARC" evidence="1">
    <location>
        <begin position="20"/>
        <end position="118"/>
    </location>
</feature>
<comment type="caution">
    <text evidence="2">The sequence shown here is derived from an EMBL/GenBank/DDBJ whole genome shotgun (WGS) entry which is preliminary data.</text>
</comment>
<dbReference type="Proteomes" id="UP000760480">
    <property type="component" value="Unassembled WGS sequence"/>
</dbReference>
<dbReference type="SUPFAM" id="SSF52540">
    <property type="entry name" value="P-loop containing nucleoside triphosphate hydrolases"/>
    <property type="match status" value="1"/>
</dbReference>
<evidence type="ECO:0000259" key="1">
    <source>
        <dbReference type="Pfam" id="PF00931"/>
    </source>
</evidence>
<sequence length="851" mass="95179">MPEPSAVRCIGRGRDLLILERLFETHTSVFLRGPGGSGKTAAAVALADWQTRCGRYRHIAYIRASDVDDTRMLLEALGQQLLPEGRHWSVVRYPTQWQALDYLRQTLHTEPTLIVLDQLERWPSEQDEAFDQFWKQLLDDWPDLRLLGLGRIGPPSFAPPWTETVLSPLCENDAIAMIGQILIEAREMPPNTDSGKSFRQLRDVAALAGGHPGALRCLTHELGTLGVGAVFELLHPLRTKLLHIHGDDPQWPLYLSLELTLRRLSSQDRESLTVLAFCREGINRIALGHAMSADTLATDTFCARIIDLGLAEDQGYGHLRFDSALTHYLAYQLSPDQRTIWRERWRAGMERLLAVLYQQYFKDNARATRLLRLELPNLLALLRDHIQHAAHERVARMAVQLEHMLADLGLPATLAEVVTARERAGQALLGWSRARFETERLNVERLRNDGALEDALQAARRMLRFCQDAGADAYAGASYDLARAHFQLGKLLKLAEAAEPASRELTTARQLFQKLADAGNDNANRMAAVADAENGDCLTYLRRLQEAVDAYETALAHAGPNTNNATFATNNMQLGLVRQRQGHYAEAAKMYDTARRTFEALGEPEGAAQAWRQLGLARKMNREIEAALHACQQALYLYEQQRNRSGIAETLGELGHLHQLLNQLEPAALSYRRMAELYRELGDSHSEEASRNKLANVLIQLRRHDDARQELYRASECNLPDSPTARNWAIRRGLRDLGQAVQNPNVADQARRQAIKKYLAYRQAGGENTNPGTRLCAQVGHAIQAGDASALATKLDQIAASPNVPSTGRLLIEKLQAILAGSRDPELAADPELHYQYAAEIQLLLEYLASH</sequence>
<dbReference type="SMART" id="SM00028">
    <property type="entry name" value="TPR"/>
    <property type="match status" value="6"/>
</dbReference>
<dbReference type="Gene3D" id="1.25.40.10">
    <property type="entry name" value="Tetratricopeptide repeat domain"/>
    <property type="match status" value="1"/>
</dbReference>
<dbReference type="PANTHER" id="PTHR10098">
    <property type="entry name" value="RAPSYN-RELATED"/>
    <property type="match status" value="1"/>
</dbReference>
<dbReference type="PANTHER" id="PTHR10098:SF108">
    <property type="entry name" value="TETRATRICOPEPTIDE REPEAT PROTEIN 28"/>
    <property type="match status" value="1"/>
</dbReference>
<dbReference type="InterPro" id="IPR019734">
    <property type="entry name" value="TPR_rpt"/>
</dbReference>
<dbReference type="Gene3D" id="3.40.50.300">
    <property type="entry name" value="P-loop containing nucleotide triphosphate hydrolases"/>
    <property type="match status" value="1"/>
</dbReference>
<dbReference type="SUPFAM" id="SSF48452">
    <property type="entry name" value="TPR-like"/>
    <property type="match status" value="2"/>
</dbReference>
<dbReference type="InterPro" id="IPR027417">
    <property type="entry name" value="P-loop_NTPase"/>
</dbReference>
<evidence type="ECO:0000313" key="3">
    <source>
        <dbReference type="Proteomes" id="UP000760480"/>
    </source>
</evidence>
<name>A0ABX1TML1_9GAMM</name>
<accession>A0ABX1TML1</accession>
<dbReference type="EMBL" id="SPMZ01000057">
    <property type="protein sequence ID" value="NMQ20650.1"/>
    <property type="molecule type" value="Genomic_DNA"/>
</dbReference>
<reference evidence="2 3" key="1">
    <citation type="submission" date="2019-03" db="EMBL/GenBank/DDBJ databases">
        <title>Metabolic reconstructions from genomes of highly enriched 'Candidatus Accumulibacter' and 'Candidatus Competibacter' bioreactor populations.</title>
        <authorList>
            <person name="Annavajhala M.K."/>
            <person name="Welles L."/>
            <person name="Abbas B."/>
            <person name="Sorokin D."/>
            <person name="Park H."/>
            <person name="Van Loosdrecht M."/>
            <person name="Chandran K."/>
        </authorList>
    </citation>
    <scope>NUCLEOTIDE SEQUENCE [LARGE SCALE GENOMIC DNA]</scope>
    <source>
        <strain evidence="2 3">SBR_G</strain>
    </source>
</reference>